<protein>
    <submittedName>
        <fullName evidence="2">Uncharacterized protein</fullName>
    </submittedName>
</protein>
<gene>
    <name evidence="2" type="ORF">QC764_0030820</name>
</gene>
<dbReference type="GeneID" id="87960690"/>
<dbReference type="Proteomes" id="UP001323617">
    <property type="component" value="Unassembled WGS sequence"/>
</dbReference>
<feature type="region of interest" description="Disordered" evidence="1">
    <location>
        <begin position="1"/>
        <end position="22"/>
    </location>
</feature>
<sequence length="235" mass="26616">MQHHEYQSVRPQNAHGPSSVPWRSARKLQVTNGIKLKPVKPTPDVSGTFTMAAGITDPYWSRSSLSSLYFDGLINIRCKSQVFFALADLPFYRAYEVIFYDCVNRYQVSVSENIRTTELISSTAHTNVDDGGQWLIDKEDPLITYLVSKGYSTFTSKNLNDLFLQSNEFGQMLWEWWSSYNNSKDGQDCTSQELHLDSVIHKMSQNLAAELTNDLLDPRSEDASLALGTAWQQGI</sequence>
<comment type="caution">
    <text evidence="2">The sequence shown here is derived from an EMBL/GenBank/DDBJ whole genome shotgun (WGS) entry which is preliminary data.</text>
</comment>
<accession>A0ABR0IF69</accession>
<keyword evidence="3" id="KW-1185">Reference proteome</keyword>
<name>A0ABR0IF69_9PEZI</name>
<proteinExistence type="predicted"/>
<evidence type="ECO:0000313" key="3">
    <source>
        <dbReference type="Proteomes" id="UP001323617"/>
    </source>
</evidence>
<organism evidence="2 3">
    <name type="scientific">Podospora pseudoanserina</name>
    <dbReference type="NCBI Taxonomy" id="2609844"/>
    <lineage>
        <taxon>Eukaryota</taxon>
        <taxon>Fungi</taxon>
        <taxon>Dikarya</taxon>
        <taxon>Ascomycota</taxon>
        <taxon>Pezizomycotina</taxon>
        <taxon>Sordariomycetes</taxon>
        <taxon>Sordariomycetidae</taxon>
        <taxon>Sordariales</taxon>
        <taxon>Podosporaceae</taxon>
        <taxon>Podospora</taxon>
    </lineage>
</organism>
<dbReference type="RefSeq" id="XP_062802525.1">
    <property type="nucleotide sequence ID" value="XM_062940179.1"/>
</dbReference>
<reference evidence="2 3" key="1">
    <citation type="journal article" date="2023" name="bioRxiv">
        <title>High-quality genome assemblies of four members of thePodospora anserinaspecies complex.</title>
        <authorList>
            <person name="Ament-Velasquez S.L."/>
            <person name="Vogan A.A."/>
            <person name="Wallerman O."/>
            <person name="Hartmann F."/>
            <person name="Gautier V."/>
            <person name="Silar P."/>
            <person name="Giraud T."/>
            <person name="Johannesson H."/>
        </authorList>
    </citation>
    <scope>NUCLEOTIDE SEQUENCE [LARGE SCALE GENOMIC DNA]</scope>
    <source>
        <strain evidence="2 3">CBS 124.78</strain>
    </source>
</reference>
<evidence type="ECO:0000256" key="1">
    <source>
        <dbReference type="SAM" id="MobiDB-lite"/>
    </source>
</evidence>
<evidence type="ECO:0000313" key="2">
    <source>
        <dbReference type="EMBL" id="KAK4679055.1"/>
    </source>
</evidence>
<dbReference type="EMBL" id="JAFFHC010000002">
    <property type="protein sequence ID" value="KAK4679055.1"/>
    <property type="molecule type" value="Genomic_DNA"/>
</dbReference>